<dbReference type="PROSITE" id="PS51296">
    <property type="entry name" value="RIESKE"/>
    <property type="match status" value="1"/>
</dbReference>
<protein>
    <submittedName>
        <fullName evidence="8">Nitrite reductase/ring-hydroxylating ferredoxin subunit</fullName>
    </submittedName>
</protein>
<keyword evidence="4" id="KW-0408">Iron</keyword>
<name>A0A542DXL3_9MICO</name>
<feature type="transmembrane region" description="Helical" evidence="6">
    <location>
        <begin position="125"/>
        <end position="146"/>
    </location>
</feature>
<accession>A0A542DXL3</accession>
<evidence type="ECO:0000256" key="4">
    <source>
        <dbReference type="ARBA" id="ARBA00023004"/>
    </source>
</evidence>
<dbReference type="GO" id="GO:0051537">
    <property type="term" value="F:2 iron, 2 sulfur cluster binding"/>
    <property type="evidence" value="ECO:0007669"/>
    <property type="project" value="UniProtKB-KW"/>
</dbReference>
<dbReference type="AlphaFoldDB" id="A0A542DXL3"/>
<dbReference type="EMBL" id="VFMN01000001">
    <property type="protein sequence ID" value="TQJ07817.1"/>
    <property type="molecule type" value="Genomic_DNA"/>
</dbReference>
<feature type="transmembrane region" description="Helical" evidence="6">
    <location>
        <begin position="95"/>
        <end position="113"/>
    </location>
</feature>
<feature type="transmembrane region" description="Helical" evidence="6">
    <location>
        <begin position="63"/>
        <end position="83"/>
    </location>
</feature>
<dbReference type="InterPro" id="IPR036922">
    <property type="entry name" value="Rieske_2Fe-2S_sf"/>
</dbReference>
<evidence type="ECO:0000313" key="8">
    <source>
        <dbReference type="EMBL" id="TQJ07817.1"/>
    </source>
</evidence>
<dbReference type="PANTHER" id="PTHR21266">
    <property type="entry name" value="IRON-SULFUR DOMAIN CONTAINING PROTEIN"/>
    <property type="match status" value="1"/>
</dbReference>
<gene>
    <name evidence="8" type="ORF">FB458_0886</name>
</gene>
<sequence length="305" mass="31706">MRLPLNGSRAGSSVPALPDRVTDALERATWLDEPADGVRRVTGALRAAPVADVLSGRVAGHPLHPVLVTVPIGTLVGAAALSFVRAPWAAPAARWLTGLGVLSVAPTAITGWSDWNDTEGAERRVGLVHAGVNVLAVGAATAAWAARSDTGRRTWLTATVGVLGVGGWLGGHLAYALGVGVDTTAFTALPDDWTDAGPLATLTDGEPQGRDAGGLPVMLLRHAGRLTAVLDRCTHRGAPLHEGRLVDGCIECPWHASLFALDPAAGGRVERGPATRPAPVLQVREHQGRVQVRADDVRALRENPV</sequence>
<proteinExistence type="predicted"/>
<feature type="domain" description="Rieske" evidence="7">
    <location>
        <begin position="194"/>
        <end position="292"/>
    </location>
</feature>
<evidence type="ECO:0000259" key="7">
    <source>
        <dbReference type="PROSITE" id="PS51296"/>
    </source>
</evidence>
<dbReference type="GO" id="GO:0004497">
    <property type="term" value="F:monooxygenase activity"/>
    <property type="evidence" value="ECO:0007669"/>
    <property type="project" value="UniProtKB-ARBA"/>
</dbReference>
<keyword evidence="1" id="KW-0001">2Fe-2S</keyword>
<keyword evidence="3" id="KW-0560">Oxidoreductase</keyword>
<dbReference type="InterPro" id="IPR050584">
    <property type="entry name" value="Cholesterol_7-desaturase"/>
</dbReference>
<dbReference type="Pfam" id="PF09990">
    <property type="entry name" value="DUF2231"/>
    <property type="match status" value="1"/>
</dbReference>
<dbReference type="OrthoDB" id="9795104at2"/>
<comment type="caution">
    <text evidence="8">The sequence shown here is derived from an EMBL/GenBank/DDBJ whole genome shotgun (WGS) entry which is preliminary data.</text>
</comment>
<dbReference type="InterPro" id="IPR019251">
    <property type="entry name" value="DUF2231_TM"/>
</dbReference>
<keyword evidence="5" id="KW-0411">Iron-sulfur</keyword>
<dbReference type="SUPFAM" id="SSF50022">
    <property type="entry name" value="ISP domain"/>
    <property type="match status" value="1"/>
</dbReference>
<keyword evidence="6" id="KW-0812">Transmembrane</keyword>
<dbReference type="CDD" id="cd03467">
    <property type="entry name" value="Rieske"/>
    <property type="match status" value="1"/>
</dbReference>
<dbReference type="Gene3D" id="2.102.10.10">
    <property type="entry name" value="Rieske [2Fe-2S] iron-sulphur domain"/>
    <property type="match status" value="1"/>
</dbReference>
<organism evidence="8 9">
    <name type="scientific">Lapillicoccus jejuensis</name>
    <dbReference type="NCBI Taxonomy" id="402171"/>
    <lineage>
        <taxon>Bacteria</taxon>
        <taxon>Bacillati</taxon>
        <taxon>Actinomycetota</taxon>
        <taxon>Actinomycetes</taxon>
        <taxon>Micrococcales</taxon>
        <taxon>Intrasporangiaceae</taxon>
        <taxon>Lapillicoccus</taxon>
    </lineage>
</organism>
<evidence type="ECO:0000256" key="5">
    <source>
        <dbReference type="ARBA" id="ARBA00023014"/>
    </source>
</evidence>
<dbReference type="RefSeq" id="WP_141847107.1">
    <property type="nucleotide sequence ID" value="NZ_BAAAPR010000017.1"/>
</dbReference>
<dbReference type="InterPro" id="IPR017941">
    <property type="entry name" value="Rieske_2Fe-2S"/>
</dbReference>
<keyword evidence="6" id="KW-1133">Transmembrane helix</keyword>
<evidence type="ECO:0000256" key="2">
    <source>
        <dbReference type="ARBA" id="ARBA00022723"/>
    </source>
</evidence>
<reference evidence="8 9" key="1">
    <citation type="submission" date="2019-06" db="EMBL/GenBank/DDBJ databases">
        <title>Sequencing the genomes of 1000 actinobacteria strains.</title>
        <authorList>
            <person name="Klenk H.-P."/>
        </authorList>
    </citation>
    <scope>NUCLEOTIDE SEQUENCE [LARGE SCALE GENOMIC DNA]</scope>
    <source>
        <strain evidence="8 9">DSM 18607</strain>
    </source>
</reference>
<dbReference type="PANTHER" id="PTHR21266:SF60">
    <property type="entry name" value="3-KETOSTEROID-9-ALPHA-MONOOXYGENASE, OXYGENASE COMPONENT"/>
    <property type="match status" value="1"/>
</dbReference>
<evidence type="ECO:0000256" key="6">
    <source>
        <dbReference type="SAM" id="Phobius"/>
    </source>
</evidence>
<dbReference type="Pfam" id="PF00355">
    <property type="entry name" value="Rieske"/>
    <property type="match status" value="1"/>
</dbReference>
<dbReference type="Proteomes" id="UP000317893">
    <property type="component" value="Unassembled WGS sequence"/>
</dbReference>
<evidence type="ECO:0000256" key="1">
    <source>
        <dbReference type="ARBA" id="ARBA00022714"/>
    </source>
</evidence>
<evidence type="ECO:0000313" key="9">
    <source>
        <dbReference type="Proteomes" id="UP000317893"/>
    </source>
</evidence>
<keyword evidence="2" id="KW-0479">Metal-binding</keyword>
<dbReference type="GO" id="GO:0046872">
    <property type="term" value="F:metal ion binding"/>
    <property type="evidence" value="ECO:0007669"/>
    <property type="project" value="UniProtKB-KW"/>
</dbReference>
<keyword evidence="9" id="KW-1185">Reference proteome</keyword>
<dbReference type="GO" id="GO:0016705">
    <property type="term" value="F:oxidoreductase activity, acting on paired donors, with incorporation or reduction of molecular oxygen"/>
    <property type="evidence" value="ECO:0007669"/>
    <property type="project" value="UniProtKB-ARBA"/>
</dbReference>
<keyword evidence="6" id="KW-0472">Membrane</keyword>
<evidence type="ECO:0000256" key="3">
    <source>
        <dbReference type="ARBA" id="ARBA00023002"/>
    </source>
</evidence>